<dbReference type="PANTHER" id="PTHR34227">
    <property type="entry name" value="CHAPERONE PROTEIN YCDY"/>
    <property type="match status" value="1"/>
</dbReference>
<proteinExistence type="predicted"/>
<evidence type="ECO:0000256" key="1">
    <source>
        <dbReference type="ARBA" id="ARBA00023186"/>
    </source>
</evidence>
<dbReference type="InterPro" id="IPR020945">
    <property type="entry name" value="DMSO/NO3_reduct_chaperone"/>
</dbReference>
<dbReference type="PANTHER" id="PTHR34227:SF1">
    <property type="entry name" value="DIMETHYL SULFOXIDE REDUCTASE CHAPERONE-RELATED"/>
    <property type="match status" value="1"/>
</dbReference>
<dbReference type="Proteomes" id="UP000197032">
    <property type="component" value="Unassembled WGS sequence"/>
</dbReference>
<accession>A0A1Z5HP87</accession>
<organism evidence="2 3">
    <name type="scientific">Calderihabitans maritimus</name>
    <dbReference type="NCBI Taxonomy" id="1246530"/>
    <lineage>
        <taxon>Bacteria</taxon>
        <taxon>Bacillati</taxon>
        <taxon>Bacillota</taxon>
        <taxon>Clostridia</taxon>
        <taxon>Neomoorellales</taxon>
        <taxon>Calderihabitantaceae</taxon>
        <taxon>Calderihabitans</taxon>
    </lineage>
</organism>
<dbReference type="InterPro" id="IPR050289">
    <property type="entry name" value="TorD/DmsD_chaperones"/>
</dbReference>
<name>A0A1Z5HP87_9FIRM</name>
<comment type="caution">
    <text evidence="2">The sequence shown here is derived from an EMBL/GenBank/DDBJ whole genome shotgun (WGS) entry which is preliminary data.</text>
</comment>
<dbReference type="SUPFAM" id="SSF89155">
    <property type="entry name" value="TorD-like"/>
    <property type="match status" value="1"/>
</dbReference>
<dbReference type="AlphaFoldDB" id="A0A1Z5HP87"/>
<evidence type="ECO:0000313" key="3">
    <source>
        <dbReference type="Proteomes" id="UP000197032"/>
    </source>
</evidence>
<dbReference type="InterPro" id="IPR036411">
    <property type="entry name" value="TorD-like_sf"/>
</dbReference>
<sequence length="233" mass="26578">MDFLIVFGGEIMRLAAELAVARANVYGFLATCYLKKPSEWLTKLKKQGKFDLVGIFGTEGKNLQRQLNDCLSPCSRGKLQHLDEEFHALFSVPGDKYLTPYESCYREKKLDGSWGNNWGCNTVEVQFLYKRAGATVLDELGRLPDHFGVELAFLEYLCLGEESSIRAGDFEQAGTYQRWQRGFLNDHLLQWSEEFLSRLEQCSEEELYFAIAAVTREFLIADSSYLTAATMEN</sequence>
<gene>
    <name evidence="2" type="ORF">KKC1_04100</name>
</gene>
<keyword evidence="1" id="KW-0143">Chaperone</keyword>
<dbReference type="EMBL" id="BDGJ01000010">
    <property type="protein sequence ID" value="GAW91248.1"/>
    <property type="molecule type" value="Genomic_DNA"/>
</dbReference>
<dbReference type="Gene3D" id="1.10.3480.10">
    <property type="entry name" value="TorD-like"/>
    <property type="match status" value="1"/>
</dbReference>
<evidence type="ECO:0000313" key="2">
    <source>
        <dbReference type="EMBL" id="GAW91248.1"/>
    </source>
</evidence>
<protein>
    <submittedName>
        <fullName evidence="2">Dehydrogenase</fullName>
    </submittedName>
</protein>
<dbReference type="Pfam" id="PF02613">
    <property type="entry name" value="Nitrate_red_del"/>
    <property type="match status" value="1"/>
</dbReference>
<keyword evidence="3" id="KW-1185">Reference proteome</keyword>
<reference evidence="3" key="1">
    <citation type="journal article" date="2017" name="Appl. Environ. Microbiol.">
        <title>Genomic analysis of Calderihabitans maritimus KKC1, a thermophilic hydrogenogenic carboxydotrophic bacterium isolated from marine sediment.</title>
        <authorList>
            <person name="Omae K."/>
            <person name="Yoneda Y."/>
            <person name="Fukuyama Y."/>
            <person name="Yoshida T."/>
            <person name="Sako Y."/>
        </authorList>
    </citation>
    <scope>NUCLEOTIDE SEQUENCE [LARGE SCALE GENOMIC DNA]</scope>
    <source>
        <strain evidence="3">KKC1</strain>
    </source>
</reference>